<dbReference type="Pfam" id="PF01124">
    <property type="entry name" value="MAPEG"/>
    <property type="match status" value="1"/>
</dbReference>
<keyword evidence="2 5" id="KW-0812">Transmembrane</keyword>
<comment type="subcellular location">
    <subcellularLocation>
        <location evidence="1">Membrane</location>
    </subcellularLocation>
</comment>
<feature type="transmembrane region" description="Helical" evidence="5">
    <location>
        <begin position="113"/>
        <end position="131"/>
    </location>
</feature>
<dbReference type="eggNOG" id="COG3686">
    <property type="taxonomic scope" value="Bacteria"/>
</dbReference>
<dbReference type="EMBL" id="ANIN01000001">
    <property type="protein sequence ID" value="ELA09452.1"/>
    <property type="molecule type" value="Genomic_DNA"/>
</dbReference>
<dbReference type="RefSeq" id="WP_009767271.1">
    <property type="nucleotide sequence ID" value="NZ_ANIN01000001.1"/>
</dbReference>
<dbReference type="InterPro" id="IPR001129">
    <property type="entry name" value="Membr-assoc_MAPEG"/>
</dbReference>
<dbReference type="GO" id="GO:0016020">
    <property type="term" value="C:membrane"/>
    <property type="evidence" value="ECO:0007669"/>
    <property type="project" value="UniProtKB-SubCell"/>
</dbReference>
<evidence type="ECO:0000256" key="2">
    <source>
        <dbReference type="ARBA" id="ARBA00022692"/>
    </source>
</evidence>
<dbReference type="AlphaFoldDB" id="L2F8T6"/>
<accession>L2F8T6</accession>
<keyword evidence="4 5" id="KW-0472">Membrane</keyword>
<organism evidence="6 7">
    <name type="scientific">Moraxella macacae 0408225</name>
    <dbReference type="NCBI Taxonomy" id="1230338"/>
    <lineage>
        <taxon>Bacteria</taxon>
        <taxon>Pseudomonadati</taxon>
        <taxon>Pseudomonadota</taxon>
        <taxon>Gammaproteobacteria</taxon>
        <taxon>Moraxellales</taxon>
        <taxon>Moraxellaceae</taxon>
        <taxon>Moraxella</taxon>
    </lineage>
</organism>
<evidence type="ECO:0000256" key="5">
    <source>
        <dbReference type="SAM" id="Phobius"/>
    </source>
</evidence>
<dbReference type="STRING" id="1230338.MOMA_03580"/>
<dbReference type="PANTHER" id="PTHR35371">
    <property type="entry name" value="INNER MEMBRANE PROTEIN"/>
    <property type="match status" value="1"/>
</dbReference>
<name>L2F8T6_9GAMM</name>
<evidence type="ECO:0008006" key="8">
    <source>
        <dbReference type="Google" id="ProtNLM"/>
    </source>
</evidence>
<proteinExistence type="predicted"/>
<dbReference type="SUPFAM" id="SSF161084">
    <property type="entry name" value="MAPEG domain-like"/>
    <property type="match status" value="1"/>
</dbReference>
<dbReference type="Gene3D" id="1.20.120.550">
    <property type="entry name" value="Membrane associated eicosanoid/glutathione metabolism-like domain"/>
    <property type="match status" value="1"/>
</dbReference>
<comment type="caution">
    <text evidence="6">The sequence shown here is derived from an EMBL/GenBank/DDBJ whole genome shotgun (WGS) entry which is preliminary data.</text>
</comment>
<evidence type="ECO:0000313" key="7">
    <source>
        <dbReference type="Proteomes" id="UP000023795"/>
    </source>
</evidence>
<dbReference type="InterPro" id="IPR023352">
    <property type="entry name" value="MAPEG-like_dom_sf"/>
</dbReference>
<sequence>MYFSSNNSIILAMLTACFLPFGFALLAKILAGFKLKDNENPRNFLAKATGVASRANAVQQNSFESLPIFLTSVLTALLFFVPLTVVAKLAWLYVALRIVYGVAYLMNLATFRSLVWLLSMACPLLLFYIVIKLN</sequence>
<keyword evidence="7" id="KW-1185">Reference proteome</keyword>
<evidence type="ECO:0000256" key="1">
    <source>
        <dbReference type="ARBA" id="ARBA00004370"/>
    </source>
</evidence>
<evidence type="ECO:0000313" key="6">
    <source>
        <dbReference type="EMBL" id="ELA09452.1"/>
    </source>
</evidence>
<dbReference type="Proteomes" id="UP000023795">
    <property type="component" value="Unassembled WGS sequence"/>
</dbReference>
<dbReference type="OrthoDB" id="513661at2"/>
<dbReference type="PATRIC" id="fig|1230338.3.peg.775"/>
<dbReference type="PANTHER" id="PTHR35371:SF1">
    <property type="entry name" value="BLR7753 PROTEIN"/>
    <property type="match status" value="1"/>
</dbReference>
<keyword evidence="3 5" id="KW-1133">Transmembrane helix</keyword>
<reference evidence="6 7" key="1">
    <citation type="journal article" date="2013" name="Genome Announc.">
        <title>Genome Sequence of Moraxella macacae 0408225, a Novel Bacterial Species Isolated from a Cynomolgus Macaque with Epistaxis.</title>
        <authorList>
            <person name="Ladner J.T."/>
            <person name="Whitehouse C.A."/>
            <person name="Koroleva G.I."/>
            <person name="Palacios G.F."/>
        </authorList>
    </citation>
    <scope>NUCLEOTIDE SEQUENCE [LARGE SCALE GENOMIC DNA]</scope>
    <source>
        <strain evidence="6 7">0408225</strain>
    </source>
</reference>
<gene>
    <name evidence="6" type="ORF">MOMA_03580</name>
</gene>
<evidence type="ECO:0000256" key="4">
    <source>
        <dbReference type="ARBA" id="ARBA00023136"/>
    </source>
</evidence>
<evidence type="ECO:0000256" key="3">
    <source>
        <dbReference type="ARBA" id="ARBA00022989"/>
    </source>
</evidence>
<protein>
    <recommendedName>
        <fullName evidence="8">MAPEG family protein</fullName>
    </recommendedName>
</protein>